<dbReference type="GO" id="GO:0004334">
    <property type="term" value="F:fumarylacetoacetase activity"/>
    <property type="evidence" value="ECO:0007669"/>
    <property type="project" value="UniProtKB-UniRule"/>
</dbReference>
<comment type="similarity">
    <text evidence="2 13">Belongs to the FAH family.</text>
</comment>
<comment type="catalytic activity">
    <reaction evidence="13">
        <text>4-fumarylacetoacetate + H2O = acetoacetate + fumarate + H(+)</text>
        <dbReference type="Rhea" id="RHEA:10244"/>
        <dbReference type="ChEBI" id="CHEBI:13705"/>
        <dbReference type="ChEBI" id="CHEBI:15377"/>
        <dbReference type="ChEBI" id="CHEBI:15378"/>
        <dbReference type="ChEBI" id="CHEBI:18034"/>
        <dbReference type="ChEBI" id="CHEBI:29806"/>
        <dbReference type="EC" id="3.7.1.2"/>
    </reaction>
</comment>
<dbReference type="SUPFAM" id="SSF63433">
    <property type="entry name" value="Fumarylacetoacetate hydrolase, FAH, N-terminal domain"/>
    <property type="match status" value="1"/>
</dbReference>
<dbReference type="SUPFAM" id="SSF56529">
    <property type="entry name" value="FAH"/>
    <property type="match status" value="1"/>
</dbReference>
<feature type="binding site" evidence="11">
    <location>
        <position position="351"/>
    </location>
    <ligand>
        <name>substrate</name>
    </ligand>
</feature>
<evidence type="ECO:0000256" key="10">
    <source>
        <dbReference type="PIRSR" id="PIRSR605959-1"/>
    </source>
</evidence>
<dbReference type="VEuPathDB" id="FungiDB:ASPZODRAFT_59507"/>
<comment type="pathway">
    <text evidence="1 13">Amino-acid degradation; L-phenylalanine degradation; acetoacetate and fumarate from L-phenylalanine: step 6/6.</text>
</comment>
<dbReference type="InterPro" id="IPR005959">
    <property type="entry name" value="Fumarylacetoacetase"/>
</dbReference>
<dbReference type="Gene3D" id="3.90.850.10">
    <property type="entry name" value="Fumarylacetoacetase-like, C-terminal domain"/>
    <property type="match status" value="1"/>
</dbReference>
<feature type="binding site" evidence="11">
    <location>
        <position position="125"/>
    </location>
    <ligand>
        <name>substrate</name>
    </ligand>
</feature>
<gene>
    <name evidence="16" type="ORF">ASPZODRAFT_59507</name>
</gene>
<evidence type="ECO:0000256" key="9">
    <source>
        <dbReference type="ARBA" id="ARBA00023232"/>
    </source>
</evidence>
<evidence type="ECO:0000256" key="4">
    <source>
        <dbReference type="ARBA" id="ARBA00022723"/>
    </source>
</evidence>
<dbReference type="GeneID" id="34615319"/>
<dbReference type="InterPro" id="IPR036663">
    <property type="entry name" value="Fumarylacetoacetase_C_sf"/>
</dbReference>
<feature type="binding site" evidence="12">
    <location>
        <position position="257"/>
    </location>
    <ligand>
        <name>Mg(2+)</name>
        <dbReference type="ChEBI" id="CHEBI:18420"/>
    </ligand>
</feature>
<dbReference type="GO" id="GO:0046872">
    <property type="term" value="F:metal ion binding"/>
    <property type="evidence" value="ECO:0007669"/>
    <property type="project" value="UniProtKB-UniRule"/>
</dbReference>
<accession>A0A1L9STB2</accession>
<dbReference type="InterPro" id="IPR015377">
    <property type="entry name" value="Fumarylacetoacetase_N"/>
</dbReference>
<evidence type="ECO:0000256" key="11">
    <source>
        <dbReference type="PIRSR" id="PIRSR605959-2"/>
    </source>
</evidence>
<keyword evidence="6 12" id="KW-0106">Calcium</keyword>
<dbReference type="OrthoDB" id="9971669at2759"/>
<dbReference type="Pfam" id="PF09298">
    <property type="entry name" value="FAA_hydrolase_N"/>
    <property type="match status" value="1"/>
</dbReference>
<feature type="binding site" evidence="12">
    <location>
        <position position="233"/>
    </location>
    <ligand>
        <name>Mg(2+)</name>
        <dbReference type="ChEBI" id="CHEBI:18420"/>
    </ligand>
</feature>
<feature type="domain" description="Fumarylacetoacetase-like C-terminal" evidence="14">
    <location>
        <begin position="146"/>
        <end position="422"/>
    </location>
</feature>
<evidence type="ECO:0000259" key="15">
    <source>
        <dbReference type="Pfam" id="PF09298"/>
    </source>
</evidence>
<dbReference type="PANTHER" id="PTHR43069">
    <property type="entry name" value="FUMARYLACETOACETASE"/>
    <property type="match status" value="1"/>
</dbReference>
<evidence type="ECO:0000256" key="13">
    <source>
        <dbReference type="RuleBase" id="RU366008"/>
    </source>
</evidence>
<keyword evidence="7 12" id="KW-0460">Magnesium</keyword>
<dbReference type="Gene3D" id="2.30.30.230">
    <property type="entry name" value="Fumarylacetoacetase, N-terminal domain"/>
    <property type="match status" value="1"/>
</dbReference>
<feature type="binding site" evidence="11">
    <location>
        <position position="240"/>
    </location>
    <ligand>
        <name>substrate</name>
    </ligand>
</feature>
<evidence type="ECO:0000256" key="3">
    <source>
        <dbReference type="ARBA" id="ARBA00012094"/>
    </source>
</evidence>
<dbReference type="EC" id="3.7.1.2" evidence="3 13"/>
<feature type="binding site" evidence="12">
    <location>
        <position position="253"/>
    </location>
    <ligand>
        <name>Mg(2+)</name>
        <dbReference type="ChEBI" id="CHEBI:18420"/>
    </ligand>
</feature>
<reference evidence="17" key="1">
    <citation type="journal article" date="2017" name="Genome Biol.">
        <title>Comparative genomics reveals high biological diversity and specific adaptations in the industrially and medically important fungal genus Aspergillus.</title>
        <authorList>
            <person name="de Vries R.P."/>
            <person name="Riley R."/>
            <person name="Wiebenga A."/>
            <person name="Aguilar-Osorio G."/>
            <person name="Amillis S."/>
            <person name="Uchima C.A."/>
            <person name="Anderluh G."/>
            <person name="Asadollahi M."/>
            <person name="Askin M."/>
            <person name="Barry K."/>
            <person name="Battaglia E."/>
            <person name="Bayram O."/>
            <person name="Benocci T."/>
            <person name="Braus-Stromeyer S.A."/>
            <person name="Caldana C."/>
            <person name="Canovas D."/>
            <person name="Cerqueira G.C."/>
            <person name="Chen F."/>
            <person name="Chen W."/>
            <person name="Choi C."/>
            <person name="Clum A."/>
            <person name="Dos Santos R.A."/>
            <person name="Damasio A.R."/>
            <person name="Diallinas G."/>
            <person name="Emri T."/>
            <person name="Fekete E."/>
            <person name="Flipphi M."/>
            <person name="Freyberg S."/>
            <person name="Gallo A."/>
            <person name="Gournas C."/>
            <person name="Habgood R."/>
            <person name="Hainaut M."/>
            <person name="Harispe M.L."/>
            <person name="Henrissat B."/>
            <person name="Hilden K.S."/>
            <person name="Hope R."/>
            <person name="Hossain A."/>
            <person name="Karabika E."/>
            <person name="Karaffa L."/>
            <person name="Karanyi Z."/>
            <person name="Krasevec N."/>
            <person name="Kuo A."/>
            <person name="Kusch H."/>
            <person name="LaButti K."/>
            <person name="Lagendijk E.L."/>
            <person name="Lapidus A."/>
            <person name="Levasseur A."/>
            <person name="Lindquist E."/>
            <person name="Lipzen A."/>
            <person name="Logrieco A.F."/>
            <person name="MacCabe A."/>
            <person name="Maekelae M.R."/>
            <person name="Malavazi I."/>
            <person name="Melin P."/>
            <person name="Meyer V."/>
            <person name="Mielnichuk N."/>
            <person name="Miskei M."/>
            <person name="Molnar A.P."/>
            <person name="Mule G."/>
            <person name="Ngan C.Y."/>
            <person name="Orejas M."/>
            <person name="Orosz E."/>
            <person name="Ouedraogo J.P."/>
            <person name="Overkamp K.M."/>
            <person name="Park H.-S."/>
            <person name="Perrone G."/>
            <person name="Piumi F."/>
            <person name="Punt P.J."/>
            <person name="Ram A.F."/>
            <person name="Ramon A."/>
            <person name="Rauscher S."/>
            <person name="Record E."/>
            <person name="Riano-Pachon D.M."/>
            <person name="Robert V."/>
            <person name="Roehrig J."/>
            <person name="Ruller R."/>
            <person name="Salamov A."/>
            <person name="Salih N.S."/>
            <person name="Samson R.A."/>
            <person name="Sandor E."/>
            <person name="Sanguinetti M."/>
            <person name="Schuetze T."/>
            <person name="Sepcic K."/>
            <person name="Shelest E."/>
            <person name="Sherlock G."/>
            <person name="Sophianopoulou V."/>
            <person name="Squina F.M."/>
            <person name="Sun H."/>
            <person name="Susca A."/>
            <person name="Todd R.B."/>
            <person name="Tsang A."/>
            <person name="Unkles S.E."/>
            <person name="van de Wiele N."/>
            <person name="van Rossen-Uffink D."/>
            <person name="Oliveira J.V."/>
            <person name="Vesth T.C."/>
            <person name="Visser J."/>
            <person name="Yu J.-H."/>
            <person name="Zhou M."/>
            <person name="Andersen M.R."/>
            <person name="Archer D.B."/>
            <person name="Baker S.E."/>
            <person name="Benoit I."/>
            <person name="Brakhage A.A."/>
            <person name="Braus G.H."/>
            <person name="Fischer R."/>
            <person name="Frisvad J.C."/>
            <person name="Goldman G.H."/>
            <person name="Houbraken J."/>
            <person name="Oakley B."/>
            <person name="Pocsi I."/>
            <person name="Scazzocchio C."/>
            <person name="Seiboth B."/>
            <person name="vanKuyk P.A."/>
            <person name="Wortman J."/>
            <person name="Dyer P.S."/>
            <person name="Grigoriev I.V."/>
        </authorList>
    </citation>
    <scope>NUCLEOTIDE SEQUENCE [LARGE SCALE GENOMIC DNA]</scope>
    <source>
        <strain evidence="17">CBS 506.65</strain>
    </source>
</reference>
<dbReference type="RefSeq" id="XP_022584861.1">
    <property type="nucleotide sequence ID" value="XM_022728855.1"/>
</dbReference>
<evidence type="ECO:0000313" key="17">
    <source>
        <dbReference type="Proteomes" id="UP000184188"/>
    </source>
</evidence>
<feature type="binding site" evidence="12">
    <location>
        <position position="201"/>
    </location>
    <ligand>
        <name>Ca(2+)</name>
        <dbReference type="ChEBI" id="CHEBI:29108"/>
    </ligand>
</feature>
<evidence type="ECO:0000313" key="16">
    <source>
        <dbReference type="EMBL" id="OJJ50351.1"/>
    </source>
</evidence>
<keyword evidence="5 13" id="KW-0378">Hydrolase</keyword>
<evidence type="ECO:0000256" key="8">
    <source>
        <dbReference type="ARBA" id="ARBA00022878"/>
    </source>
</evidence>
<evidence type="ECO:0000259" key="14">
    <source>
        <dbReference type="Pfam" id="PF01557"/>
    </source>
</evidence>
<keyword evidence="4 12" id="KW-0479">Metal-binding</keyword>
<feature type="domain" description="Fumarylacetoacetase N-terminal" evidence="15">
    <location>
        <begin position="19"/>
        <end position="115"/>
    </location>
</feature>
<feature type="binding site" evidence="12">
    <location>
        <position position="123"/>
    </location>
    <ligand>
        <name>Ca(2+)</name>
        <dbReference type="ChEBI" id="CHEBI:29108"/>
    </ligand>
</feature>
<protein>
    <recommendedName>
        <fullName evidence="3 13">Fumarylacetoacetase</fullName>
        <ecNumber evidence="3 13">3.7.1.2</ecNumber>
    </recommendedName>
    <alternativeName>
        <fullName evidence="13">Fumarylacetoacetate hydrolase</fullName>
    </alternativeName>
</protein>
<dbReference type="UniPathway" id="UPA00139">
    <property type="reaction ID" value="UER00341"/>
</dbReference>
<dbReference type="Proteomes" id="UP000184188">
    <property type="component" value="Unassembled WGS sequence"/>
</dbReference>
<dbReference type="Pfam" id="PF01557">
    <property type="entry name" value="FAA_hydrolase"/>
    <property type="match status" value="1"/>
</dbReference>
<sequence>MTRTSVLDSVQGKSPFTIHNLPYGVITTADNPERRCATAFRDDAIDLAIVHGDGLFQDIPGLEANVFASDTLNIFAALPHETRQKVRGRLIEAVETKSISAAAVFPLSDVQNHFPMATGNFSDFFCSWEHTVNSTEVMLGKPTFMPNWSVIPTVYNGRTSSLAISGTPITRPCGVFPQVSGEAQKGEVQFQPEGEFDFELEMGVFLSKPVPRGRRPDMASIKEHIFGFVLLNDWSARNIQQFESPFLGPFHAKGSGTSISPWIVALEALDRVVCPRASVQSPAPLRHLQCPEETEATFDIHVFAKVLRNGTQYLFTEANLNELHWTPFQQLVHLGSAGEGLSTGDIFGTGTISSSRTNSSGEKTGLGCILERKLRRNKLSSLPDDIAETFLLDGDEVVLEGWCIDRETSEVILGFGQCRGKVMPAYRSE</sequence>
<proteinExistence type="inferred from homology"/>
<evidence type="ECO:0000256" key="2">
    <source>
        <dbReference type="ARBA" id="ARBA00010211"/>
    </source>
</evidence>
<feature type="binding site" evidence="12">
    <location>
        <position position="199"/>
    </location>
    <ligand>
        <name>Ca(2+)</name>
        <dbReference type="ChEBI" id="CHEBI:29108"/>
    </ligand>
</feature>
<comment type="cofactor">
    <cofactor evidence="13">
        <name>Mg(2+)</name>
        <dbReference type="ChEBI" id="CHEBI:18420"/>
    </cofactor>
    <cofactor evidence="13">
        <name>Ca(2+)</name>
        <dbReference type="ChEBI" id="CHEBI:29108"/>
    </cofactor>
</comment>
<dbReference type="GO" id="GO:0006572">
    <property type="term" value="P:L-tyrosine catabolic process"/>
    <property type="evidence" value="ECO:0007669"/>
    <property type="project" value="UniProtKB-UniRule"/>
</dbReference>
<dbReference type="GO" id="GO:0006559">
    <property type="term" value="P:L-phenylalanine catabolic process"/>
    <property type="evidence" value="ECO:0007669"/>
    <property type="project" value="UniProtKB-UniRule"/>
</dbReference>
<dbReference type="STRING" id="1073090.A0A1L9STB2"/>
<name>A0A1L9STB2_9EURO</name>
<evidence type="ECO:0000256" key="12">
    <source>
        <dbReference type="PIRSR" id="PIRSR605959-3"/>
    </source>
</evidence>
<dbReference type="InterPro" id="IPR011234">
    <property type="entry name" value="Fumarylacetoacetase-like_C"/>
</dbReference>
<dbReference type="PANTHER" id="PTHR43069:SF2">
    <property type="entry name" value="FUMARYLACETOACETASE"/>
    <property type="match status" value="1"/>
</dbReference>
<dbReference type="GO" id="GO:1902000">
    <property type="term" value="P:homogentisate catabolic process"/>
    <property type="evidence" value="ECO:0007669"/>
    <property type="project" value="TreeGrafter"/>
</dbReference>
<dbReference type="InterPro" id="IPR036462">
    <property type="entry name" value="Fumarylacetoacetase_N_sf"/>
</dbReference>
<evidence type="ECO:0000256" key="6">
    <source>
        <dbReference type="ARBA" id="ARBA00022837"/>
    </source>
</evidence>
<evidence type="ECO:0000256" key="5">
    <source>
        <dbReference type="ARBA" id="ARBA00022801"/>
    </source>
</evidence>
<dbReference type="AlphaFoldDB" id="A0A1L9STB2"/>
<keyword evidence="9 13" id="KW-0585">Phenylalanine catabolism</keyword>
<feature type="active site" description="Proton acceptor" evidence="10">
    <location>
        <position position="130"/>
    </location>
</feature>
<organism evidence="16 17">
    <name type="scientific">Penicilliopsis zonata CBS 506.65</name>
    <dbReference type="NCBI Taxonomy" id="1073090"/>
    <lineage>
        <taxon>Eukaryota</taxon>
        <taxon>Fungi</taxon>
        <taxon>Dikarya</taxon>
        <taxon>Ascomycota</taxon>
        <taxon>Pezizomycotina</taxon>
        <taxon>Eurotiomycetes</taxon>
        <taxon>Eurotiomycetidae</taxon>
        <taxon>Eurotiales</taxon>
        <taxon>Aspergillaceae</taxon>
        <taxon>Penicilliopsis</taxon>
    </lineage>
</organism>
<evidence type="ECO:0000256" key="7">
    <source>
        <dbReference type="ARBA" id="ARBA00022842"/>
    </source>
</evidence>
<evidence type="ECO:0000256" key="1">
    <source>
        <dbReference type="ARBA" id="ARBA00004782"/>
    </source>
</evidence>
<keyword evidence="8 13" id="KW-0828">Tyrosine catabolism</keyword>
<keyword evidence="17" id="KW-1185">Reference proteome</keyword>
<dbReference type="EMBL" id="KV878337">
    <property type="protein sequence ID" value="OJJ50351.1"/>
    <property type="molecule type" value="Genomic_DNA"/>
</dbReference>